<dbReference type="EMBL" id="NXNG01000001">
    <property type="protein sequence ID" value="PWT28049.1"/>
    <property type="molecule type" value="Genomic_DNA"/>
</dbReference>
<sequence>MSIKNQKLKDHFSMIRDRSEILFEISASSVMTSTFNLWSQEQQNLFLDICSGARGVKMLYDSFFKEILNPEHTPERLSSLLSELLAKKVTVKQVLPNDNERISDELSLVITDIVVELEDGTIANIEVQKVGYLFPGERASCYTADLLLRQYKRVRDERKKKFSYKDLAPVYTIIFMEGSPHAFYEFPDVYVHNISASSDTGIKLNLLQNIIFIPVDIFLNKLHNEGIKTKLDAWLTFLGCDEPEYIMELISKYPEFEPMYSHLYDMCRNIEGVMNMFSKELQIMDHNTATYMIDELQEELDTTKEQLDIANSMNLKKDDTISSQAEEITRLKKLLADKGIEA</sequence>
<evidence type="ECO:0000313" key="3">
    <source>
        <dbReference type="Proteomes" id="UP000245488"/>
    </source>
</evidence>
<organism evidence="2 3">
    <name type="scientific">Butyrivibrio fibrisolvens</name>
    <dbReference type="NCBI Taxonomy" id="831"/>
    <lineage>
        <taxon>Bacteria</taxon>
        <taxon>Bacillati</taxon>
        <taxon>Bacillota</taxon>
        <taxon>Clostridia</taxon>
        <taxon>Lachnospirales</taxon>
        <taxon>Lachnospiraceae</taxon>
        <taxon>Butyrivibrio</taxon>
    </lineage>
</organism>
<keyword evidence="1" id="KW-0175">Coiled coil</keyword>
<feature type="coiled-coil region" evidence="1">
    <location>
        <begin position="286"/>
        <end position="313"/>
    </location>
</feature>
<comment type="caution">
    <text evidence="2">The sequence shown here is derived from an EMBL/GenBank/DDBJ whole genome shotgun (WGS) entry which is preliminary data.</text>
</comment>
<name>A0A317G3V5_BUTFI</name>
<dbReference type="AlphaFoldDB" id="A0A317G3V5"/>
<evidence type="ECO:0000313" key="2">
    <source>
        <dbReference type="EMBL" id="PWT28049.1"/>
    </source>
</evidence>
<dbReference type="Proteomes" id="UP000245488">
    <property type="component" value="Chromosome"/>
</dbReference>
<proteinExistence type="predicted"/>
<dbReference type="RefSeq" id="WP_110073337.1">
    <property type="nucleotide sequence ID" value="NZ_CM009896.1"/>
</dbReference>
<reference evidence="2 3" key="1">
    <citation type="submission" date="2017-09" db="EMBL/GenBank/DDBJ databases">
        <title>High-quality draft genome sequence of Butyrivibrio fibrisolvens INBov1, isolated from cow rumen.</title>
        <authorList>
            <person name="Rodriguez Hernaez J."/>
            <person name="Rivarola M."/>
            <person name="Paniego N."/>
            <person name="Cravero S."/>
            <person name="Ceron Cucchi M."/>
            <person name="Martinez M.C."/>
        </authorList>
    </citation>
    <scope>NUCLEOTIDE SEQUENCE [LARGE SCALE GENOMIC DNA]</scope>
    <source>
        <strain evidence="2 3">INBov1</strain>
    </source>
</reference>
<evidence type="ECO:0000256" key="1">
    <source>
        <dbReference type="SAM" id="Coils"/>
    </source>
</evidence>
<evidence type="ECO:0008006" key="4">
    <source>
        <dbReference type="Google" id="ProtNLM"/>
    </source>
</evidence>
<gene>
    <name evidence="2" type="ORF">CPT75_13495</name>
</gene>
<protein>
    <recommendedName>
        <fullName evidence="4">PD-(D/E)XK nuclease family transposase</fullName>
    </recommendedName>
</protein>
<accession>A0A317G3V5</accession>
<dbReference type="Pfam" id="PF12784">
    <property type="entry name" value="PDDEXK_2"/>
    <property type="match status" value="1"/>
</dbReference>
<keyword evidence="3" id="KW-1185">Reference proteome</keyword>